<dbReference type="Pfam" id="PF00389">
    <property type="entry name" value="2-Hacid_dh"/>
    <property type="match status" value="1"/>
</dbReference>
<evidence type="ECO:0000256" key="3">
    <source>
        <dbReference type="ARBA" id="ARBA00023027"/>
    </source>
</evidence>
<evidence type="ECO:0000259" key="5">
    <source>
        <dbReference type="Pfam" id="PF00389"/>
    </source>
</evidence>
<feature type="domain" description="D-isomer specific 2-hydroxyacid dehydrogenase catalytic" evidence="5">
    <location>
        <begin position="18"/>
        <end position="318"/>
    </location>
</feature>
<dbReference type="EMBL" id="RKMG01000003">
    <property type="protein sequence ID" value="RPA63689.1"/>
    <property type="molecule type" value="Genomic_DNA"/>
</dbReference>
<dbReference type="InterPro" id="IPR036291">
    <property type="entry name" value="NAD(P)-bd_dom_sf"/>
</dbReference>
<evidence type="ECO:0000256" key="2">
    <source>
        <dbReference type="ARBA" id="ARBA00023002"/>
    </source>
</evidence>
<organism evidence="7 8">
    <name type="scientific">Aerococcus agrisoli</name>
    <dbReference type="NCBI Taxonomy" id="2487350"/>
    <lineage>
        <taxon>Bacteria</taxon>
        <taxon>Bacillati</taxon>
        <taxon>Bacillota</taxon>
        <taxon>Bacilli</taxon>
        <taxon>Lactobacillales</taxon>
        <taxon>Aerococcaceae</taxon>
        <taxon>Aerococcus</taxon>
    </lineage>
</organism>
<comment type="similarity">
    <text evidence="1 4">Belongs to the D-isomer specific 2-hydroxyacid dehydrogenase family.</text>
</comment>
<reference evidence="7 8" key="1">
    <citation type="submission" date="2018-11" db="EMBL/GenBank/DDBJ databases">
        <title>Aerococcus sp. SJQ22, whole genome shotgun sequence.</title>
        <authorList>
            <person name="Sun L."/>
            <person name="Gao X."/>
            <person name="Chen W."/>
            <person name="Huang K."/>
        </authorList>
    </citation>
    <scope>NUCLEOTIDE SEQUENCE [LARGE SCALE GENOMIC DNA]</scope>
    <source>
        <strain evidence="7 8">SJQ22</strain>
    </source>
</reference>
<dbReference type="Pfam" id="PF02826">
    <property type="entry name" value="2-Hacid_dh_C"/>
    <property type="match status" value="1"/>
</dbReference>
<dbReference type="InterPro" id="IPR006139">
    <property type="entry name" value="D-isomer_2_OHA_DH_cat_dom"/>
</dbReference>
<dbReference type="InterPro" id="IPR006140">
    <property type="entry name" value="D-isomer_DH_NAD-bd"/>
</dbReference>
<evidence type="ECO:0000259" key="6">
    <source>
        <dbReference type="Pfam" id="PF02826"/>
    </source>
</evidence>
<dbReference type="Proteomes" id="UP000273977">
    <property type="component" value="Unassembled WGS sequence"/>
</dbReference>
<sequence length="333" mass="37170">MAEHKIAIVNSSSFGRIFEEHISELQKIGQVERFEFDQKIPGRELAEALNGYNMIIASVTPFFDEEFFKYKDELKLISRHGIGYNNVDLEAAKAHNTLVTIIPALVEREAVAEQNITNLLNIMRRVNESSAAVRNDKWKNRAQYIGNSLFNKTIGLIGIGNTGSCMAEILRLGFRCKVIAYDPYKSNLDIERFGAEKVSLDYLLMNADVICLAANLTDESFNIINESAISKMKDRVYISNSARGALVNEMALVKGLKSGKIAGYATDVLEVEPGGKNHPYLQFNNVIITPHTGAYTQECLKAMGDKCVDDVKRVSINQMPVRAIQSKSMYVTN</sequence>
<dbReference type="AlphaFoldDB" id="A0A3N4GLA1"/>
<dbReference type="Gene3D" id="3.40.50.720">
    <property type="entry name" value="NAD(P)-binding Rossmann-like Domain"/>
    <property type="match status" value="2"/>
</dbReference>
<evidence type="ECO:0000256" key="4">
    <source>
        <dbReference type="RuleBase" id="RU003719"/>
    </source>
</evidence>
<dbReference type="CDD" id="cd12177">
    <property type="entry name" value="2-Hacid_dh_12"/>
    <property type="match status" value="1"/>
</dbReference>
<accession>A0A3N4GLA1</accession>
<dbReference type="OrthoDB" id="9805416at2"/>
<protein>
    <submittedName>
        <fullName evidence="7">Hydroxyacid dehydrogenase</fullName>
    </submittedName>
</protein>
<evidence type="ECO:0000256" key="1">
    <source>
        <dbReference type="ARBA" id="ARBA00005854"/>
    </source>
</evidence>
<dbReference type="InterPro" id="IPR050857">
    <property type="entry name" value="D-2-hydroxyacid_DH"/>
</dbReference>
<proteinExistence type="inferred from homology"/>
<dbReference type="GO" id="GO:0051287">
    <property type="term" value="F:NAD binding"/>
    <property type="evidence" value="ECO:0007669"/>
    <property type="project" value="InterPro"/>
</dbReference>
<comment type="caution">
    <text evidence="7">The sequence shown here is derived from an EMBL/GenBank/DDBJ whole genome shotgun (WGS) entry which is preliminary data.</text>
</comment>
<dbReference type="PANTHER" id="PTHR42789">
    <property type="entry name" value="D-ISOMER SPECIFIC 2-HYDROXYACID DEHYDROGENASE FAMILY PROTEIN (AFU_ORTHOLOGUE AFUA_6G10090)"/>
    <property type="match status" value="1"/>
</dbReference>
<name>A0A3N4GLA1_9LACT</name>
<dbReference type="SUPFAM" id="SSF52283">
    <property type="entry name" value="Formate/glycerate dehydrogenase catalytic domain-like"/>
    <property type="match status" value="1"/>
</dbReference>
<keyword evidence="2 4" id="KW-0560">Oxidoreductase</keyword>
<feature type="domain" description="D-isomer specific 2-hydroxyacid dehydrogenase NAD-binding" evidence="6">
    <location>
        <begin position="117"/>
        <end position="293"/>
    </location>
</feature>
<dbReference type="RefSeq" id="WP_123779287.1">
    <property type="nucleotide sequence ID" value="NZ_RKMG01000003.1"/>
</dbReference>
<dbReference type="GO" id="GO:0016616">
    <property type="term" value="F:oxidoreductase activity, acting on the CH-OH group of donors, NAD or NADP as acceptor"/>
    <property type="evidence" value="ECO:0007669"/>
    <property type="project" value="InterPro"/>
</dbReference>
<dbReference type="SUPFAM" id="SSF51735">
    <property type="entry name" value="NAD(P)-binding Rossmann-fold domains"/>
    <property type="match status" value="1"/>
</dbReference>
<dbReference type="PANTHER" id="PTHR42789:SF1">
    <property type="entry name" value="D-ISOMER SPECIFIC 2-HYDROXYACID DEHYDROGENASE FAMILY PROTEIN (AFU_ORTHOLOGUE AFUA_6G10090)"/>
    <property type="match status" value="1"/>
</dbReference>
<evidence type="ECO:0000313" key="7">
    <source>
        <dbReference type="EMBL" id="RPA63689.1"/>
    </source>
</evidence>
<keyword evidence="8" id="KW-1185">Reference proteome</keyword>
<evidence type="ECO:0000313" key="8">
    <source>
        <dbReference type="Proteomes" id="UP000273977"/>
    </source>
</evidence>
<gene>
    <name evidence="7" type="ORF">EF384_01870</name>
</gene>
<keyword evidence="3" id="KW-0520">NAD</keyword>